<feature type="compositionally biased region" description="Polar residues" evidence="1">
    <location>
        <begin position="1"/>
        <end position="13"/>
    </location>
</feature>
<organism evidence="2 3">
    <name type="scientific">Zea mays</name>
    <name type="common">Maize</name>
    <dbReference type="NCBI Taxonomy" id="4577"/>
    <lineage>
        <taxon>Eukaryota</taxon>
        <taxon>Viridiplantae</taxon>
        <taxon>Streptophyta</taxon>
        <taxon>Embryophyta</taxon>
        <taxon>Tracheophyta</taxon>
        <taxon>Spermatophyta</taxon>
        <taxon>Magnoliopsida</taxon>
        <taxon>Liliopsida</taxon>
        <taxon>Poales</taxon>
        <taxon>Poaceae</taxon>
        <taxon>PACMAD clade</taxon>
        <taxon>Panicoideae</taxon>
        <taxon>Andropogonodae</taxon>
        <taxon>Andropogoneae</taxon>
        <taxon>Tripsacinae</taxon>
        <taxon>Zea</taxon>
    </lineage>
</organism>
<feature type="compositionally biased region" description="Polar residues" evidence="1">
    <location>
        <begin position="24"/>
        <end position="39"/>
    </location>
</feature>
<feature type="region of interest" description="Disordered" evidence="1">
    <location>
        <begin position="1"/>
        <end position="107"/>
    </location>
</feature>
<dbReference type="EnsemblPlants" id="Zm00001eb321480_T001">
    <property type="protein sequence ID" value="Zm00001eb321480_P001"/>
    <property type="gene ID" value="Zm00001eb321480"/>
</dbReference>
<reference evidence="2" key="3">
    <citation type="submission" date="2021-05" db="UniProtKB">
        <authorList>
            <consortium name="EnsemblPlants"/>
        </authorList>
    </citation>
    <scope>IDENTIFICATION</scope>
    <source>
        <strain evidence="2">cv. B73</strain>
    </source>
</reference>
<feature type="compositionally biased region" description="Polar residues" evidence="1">
    <location>
        <begin position="90"/>
        <end position="99"/>
    </location>
</feature>
<evidence type="ECO:0000313" key="2">
    <source>
        <dbReference type="EnsemblPlants" id="Zm00001eb321480_P001"/>
    </source>
</evidence>
<feature type="compositionally biased region" description="Basic and acidic residues" evidence="1">
    <location>
        <begin position="76"/>
        <end position="89"/>
    </location>
</feature>
<accession>A0A804QF61</accession>
<reference evidence="3" key="1">
    <citation type="submission" date="2015-12" db="EMBL/GenBank/DDBJ databases">
        <title>Update maize B73 reference genome by single molecule sequencing technologies.</title>
        <authorList>
            <consortium name="Maize Genome Sequencing Project"/>
            <person name="Ware D."/>
        </authorList>
    </citation>
    <scope>NUCLEOTIDE SEQUENCE [LARGE SCALE GENOMIC DNA]</scope>
    <source>
        <strain evidence="3">cv. B73</strain>
    </source>
</reference>
<evidence type="ECO:0000313" key="3">
    <source>
        <dbReference type="Proteomes" id="UP000007305"/>
    </source>
</evidence>
<evidence type="ECO:0000256" key="1">
    <source>
        <dbReference type="SAM" id="MobiDB-lite"/>
    </source>
</evidence>
<protein>
    <submittedName>
        <fullName evidence="2">Uncharacterized protein</fullName>
    </submittedName>
</protein>
<dbReference type="Proteomes" id="UP000007305">
    <property type="component" value="Chromosome 7"/>
</dbReference>
<name>A0A804QF61_MAIZE</name>
<reference evidence="2" key="2">
    <citation type="submission" date="2019-07" db="EMBL/GenBank/DDBJ databases">
        <authorList>
            <person name="Seetharam A."/>
            <person name="Woodhouse M."/>
            <person name="Cannon E."/>
        </authorList>
    </citation>
    <scope>NUCLEOTIDE SEQUENCE [LARGE SCALE GENOMIC DNA]</scope>
    <source>
        <strain evidence="2">cv. B73</strain>
    </source>
</reference>
<proteinExistence type="predicted"/>
<feature type="compositionally biased region" description="Basic and acidic residues" evidence="1">
    <location>
        <begin position="43"/>
        <end position="67"/>
    </location>
</feature>
<dbReference type="Gramene" id="Zm00001eb321480_T001">
    <property type="protein sequence ID" value="Zm00001eb321480_P001"/>
    <property type="gene ID" value="Zm00001eb321480"/>
</dbReference>
<sequence length="260" mass="29798">MENREQTQTNQMAHNVARTPCADISNTINTGDQNGSNSLRPIVDAKERKRQRDKERYATMSDEQKNEKNKKRREARLRNKELNKKRPEASQRNNCQNMMPNAPRGGDEKVNVDPDDDSDWLHINYTLQSNDIDATTEVLTPGWGIHASLLELGIYCFQMLRSPVLGNCQLVPSDLKKQPHGYSRAEICTQRGRGWPCRPSGAWRECHTYILRHGGGKGREERVHGETTPRFLQVPTQTLSFSSLLNWPIHYFTPICNCLL</sequence>
<keyword evidence="3" id="KW-1185">Reference proteome</keyword>
<dbReference type="AlphaFoldDB" id="A0A804QF61"/>